<dbReference type="EMBL" id="MU089520">
    <property type="protein sequence ID" value="KAF7852094.1"/>
    <property type="molecule type" value="Genomic_DNA"/>
</dbReference>
<proteinExistence type="predicted"/>
<comment type="caution">
    <text evidence="1">The sequence shown here is derived from an EMBL/GenBank/DDBJ whole genome shotgun (WGS) entry which is preliminary data.</text>
</comment>
<gene>
    <name evidence="1" type="ORF">BT93_L0606</name>
</gene>
<organism evidence="1 2">
    <name type="scientific">Corymbia citriodora subsp. variegata</name>
    <dbReference type="NCBI Taxonomy" id="360336"/>
    <lineage>
        <taxon>Eukaryota</taxon>
        <taxon>Viridiplantae</taxon>
        <taxon>Streptophyta</taxon>
        <taxon>Embryophyta</taxon>
        <taxon>Tracheophyta</taxon>
        <taxon>Spermatophyta</taxon>
        <taxon>Magnoliopsida</taxon>
        <taxon>eudicotyledons</taxon>
        <taxon>Gunneridae</taxon>
        <taxon>Pentapetalae</taxon>
        <taxon>rosids</taxon>
        <taxon>malvids</taxon>
        <taxon>Myrtales</taxon>
        <taxon>Myrtaceae</taxon>
        <taxon>Myrtoideae</taxon>
        <taxon>Eucalypteae</taxon>
        <taxon>Corymbia</taxon>
    </lineage>
</organism>
<dbReference type="EMBL" id="MU089520">
    <property type="protein sequence ID" value="KAF7852101.1"/>
    <property type="molecule type" value="Genomic_DNA"/>
</dbReference>
<evidence type="ECO:0000313" key="1">
    <source>
        <dbReference type="EMBL" id="KAF7852093.1"/>
    </source>
</evidence>
<dbReference type="Gramene" id="rna-gnl|WGS:JABURB|Cocit.L0606.1">
    <property type="protein sequence ID" value="cds-KAF7852101.1"/>
    <property type="gene ID" value="gene-BT93_L0606"/>
</dbReference>
<accession>A0A8T0CWW4</accession>
<dbReference type="AlphaFoldDB" id="A0A8T0CWW4"/>
<evidence type="ECO:0000313" key="2">
    <source>
        <dbReference type="Proteomes" id="UP000806378"/>
    </source>
</evidence>
<name>A0A8T0CWW4_CORYI</name>
<dbReference type="Gramene" id="rna-gnl|WGS:JABURB|Cocit.L0606.4">
    <property type="protein sequence ID" value="cds-KAF7852095.1"/>
    <property type="gene ID" value="gene-BT93_L0606"/>
</dbReference>
<dbReference type="EMBL" id="MU089520">
    <property type="protein sequence ID" value="KAF7852095.1"/>
    <property type="molecule type" value="Genomic_DNA"/>
</dbReference>
<sequence>MLTLELAYCPLLRFGIRTETAWVLVKCGAWLVLPGQSLKAAERANACLHHLPVSRKVLFQG</sequence>
<dbReference type="EMBL" id="MU089520">
    <property type="protein sequence ID" value="KAF7852093.1"/>
    <property type="molecule type" value="Genomic_DNA"/>
</dbReference>
<dbReference type="Proteomes" id="UP000806378">
    <property type="component" value="Unassembled WGS sequence"/>
</dbReference>
<dbReference type="Gramene" id="rna-gnl|WGS:JABURB|Cocit.L0606.9">
    <property type="protein sequence ID" value="cds-KAF7852099.1"/>
    <property type="gene ID" value="gene-BT93_L0606"/>
</dbReference>
<dbReference type="Gramene" id="rna-gnl|WGS:JABURB|Cocit.L0606.7">
    <property type="protein sequence ID" value="cds-KAF7852094.1"/>
    <property type="gene ID" value="gene-BT93_L0606"/>
</dbReference>
<keyword evidence="2" id="KW-1185">Reference proteome</keyword>
<protein>
    <submittedName>
        <fullName evidence="1">Uncharacterized protein</fullName>
    </submittedName>
</protein>
<dbReference type="Gramene" id="rna-gnl|WGS:JABURB|Cocit.L0606.8">
    <property type="protein sequence ID" value="cds-KAF7852093.1"/>
    <property type="gene ID" value="gene-BT93_L0606"/>
</dbReference>
<reference evidence="1" key="1">
    <citation type="submission" date="2020-05" db="EMBL/GenBank/DDBJ databases">
        <title>WGS assembly of Corymbia citriodora subspecies variegata.</title>
        <authorList>
            <person name="Barry K."/>
            <person name="Hundley H."/>
            <person name="Shu S."/>
            <person name="Jenkins J."/>
            <person name="Grimwood J."/>
            <person name="Baten A."/>
        </authorList>
    </citation>
    <scope>NUCLEOTIDE SEQUENCE</scope>
    <source>
        <strain evidence="1">CV2-018</strain>
    </source>
</reference>
<dbReference type="EMBL" id="MU089520">
    <property type="protein sequence ID" value="KAF7852099.1"/>
    <property type="molecule type" value="Genomic_DNA"/>
</dbReference>
<dbReference type="OrthoDB" id="191139at2759"/>